<gene>
    <name evidence="1" type="primary">METL5</name>
</gene>
<dbReference type="PANTHER" id="PTHR23290:SF0">
    <property type="entry name" value="RRNA N6-ADENOSINE-METHYLTRANSFERASE METTL5"/>
    <property type="match status" value="1"/>
</dbReference>
<dbReference type="EMBL" id="BT081190">
    <property type="protein sequence ID" value="ACO15614.1"/>
    <property type="molecule type" value="mRNA"/>
</dbReference>
<dbReference type="SUPFAM" id="SSF53335">
    <property type="entry name" value="S-adenosyl-L-methionine-dependent methyltransferases"/>
    <property type="match status" value="1"/>
</dbReference>
<dbReference type="GO" id="GO:0008988">
    <property type="term" value="F:rRNA (adenine-N6-)-methyltransferase activity"/>
    <property type="evidence" value="ECO:0007669"/>
    <property type="project" value="TreeGrafter"/>
</dbReference>
<dbReference type="CDD" id="cd02440">
    <property type="entry name" value="AdoMet_MTases"/>
    <property type="match status" value="1"/>
</dbReference>
<name>C1C2W1_CALCM</name>
<protein>
    <submittedName>
        <fullName evidence="1">Methyltransferase-like protein 5</fullName>
    </submittedName>
</protein>
<dbReference type="PROSITE" id="PS00092">
    <property type="entry name" value="N6_MTASE"/>
    <property type="match status" value="1"/>
</dbReference>
<dbReference type="Gene3D" id="3.40.50.150">
    <property type="entry name" value="Vaccinia Virus protein VP39"/>
    <property type="match status" value="1"/>
</dbReference>
<dbReference type="InterPro" id="IPR029063">
    <property type="entry name" value="SAM-dependent_MTases_sf"/>
</dbReference>
<organism evidence="1">
    <name type="scientific">Caligus clemensi</name>
    <name type="common">Sea louse</name>
    <dbReference type="NCBI Taxonomy" id="344056"/>
    <lineage>
        <taxon>Eukaryota</taxon>
        <taxon>Metazoa</taxon>
        <taxon>Ecdysozoa</taxon>
        <taxon>Arthropoda</taxon>
        <taxon>Crustacea</taxon>
        <taxon>Multicrustacea</taxon>
        <taxon>Hexanauplia</taxon>
        <taxon>Copepoda</taxon>
        <taxon>Siphonostomatoida</taxon>
        <taxon>Caligidae</taxon>
        <taxon>Caligus</taxon>
    </lineage>
</organism>
<proteinExistence type="evidence at transcript level"/>
<reference evidence="1" key="1">
    <citation type="submission" date="2009-03" db="EMBL/GenBank/DDBJ databases">
        <title>Caligus clemensi ESTs and full-length cDNAs.</title>
        <authorList>
            <person name="Yasuike M."/>
            <person name="von Schalburg K."/>
            <person name="Cooper G."/>
            <person name="Leong J."/>
            <person name="Jones S.R.M."/>
            <person name="Koop B.F."/>
        </authorList>
    </citation>
    <scope>NUCLEOTIDE SEQUENCE</scope>
    <source>
        <tissue evidence="1">Whole</tissue>
    </source>
</reference>
<keyword evidence="1" id="KW-0489">Methyltransferase</keyword>
<sequence length="210" mass="23558">MKLKQLESLLQEVQDFQHPKILLEQYPTPPHIASRLLYTAQQSYEDIQGSIVADLGSGTGMLSIGASLLGASLVNGFEIDPSAISIALDNVKEIGLQEPLDFIQMDALRLLESTPRRGIFDTVLMNPPFGTKRNKGTDMLFLKTGLALASTAVYSLHKTSTREHILRKAKEWDVRMEVLANLRCDLPQTYKHHKHTSVDIQVDLLRFSFK</sequence>
<dbReference type="InterPro" id="IPR051720">
    <property type="entry name" value="rRNA_MeTrfase/Polyamine_Synth"/>
</dbReference>
<dbReference type="GO" id="GO:0003676">
    <property type="term" value="F:nucleic acid binding"/>
    <property type="evidence" value="ECO:0007669"/>
    <property type="project" value="InterPro"/>
</dbReference>
<dbReference type="AlphaFoldDB" id="C1C2W1"/>
<accession>C1C2W1</accession>
<dbReference type="PANTHER" id="PTHR23290">
    <property type="entry name" value="RRNA N6-ADENOSINE-METHYLTRANSFERASE METTL5"/>
    <property type="match status" value="1"/>
</dbReference>
<evidence type="ECO:0000313" key="1">
    <source>
        <dbReference type="EMBL" id="ACO15614.1"/>
    </source>
</evidence>
<keyword evidence="1" id="KW-0808">Transferase</keyword>
<dbReference type="Pfam" id="PF03602">
    <property type="entry name" value="Cons_hypoth95"/>
    <property type="match status" value="1"/>
</dbReference>
<dbReference type="InterPro" id="IPR002052">
    <property type="entry name" value="DNA_methylase_N6_adenine_CS"/>
</dbReference>